<dbReference type="PANTHER" id="PTHR43308">
    <property type="entry name" value="OUTER MEMBRANE PROTEIN ALPHA-RELATED"/>
    <property type="match status" value="1"/>
</dbReference>
<protein>
    <submittedName>
        <fullName evidence="3">S-layer homology domain-containing protein</fullName>
    </submittedName>
</protein>
<gene>
    <name evidence="3" type="ORF">SAMN02194393_05197</name>
</gene>
<evidence type="ECO:0000313" key="3">
    <source>
        <dbReference type="EMBL" id="SKC90619.1"/>
    </source>
</evidence>
<keyword evidence="4" id="KW-1185">Reference proteome</keyword>
<keyword evidence="1" id="KW-0677">Repeat</keyword>
<dbReference type="PROSITE" id="PS51272">
    <property type="entry name" value="SLH"/>
    <property type="match status" value="2"/>
</dbReference>
<dbReference type="STRING" id="36842.SAMN02194393_05197"/>
<dbReference type="Pfam" id="PF00395">
    <property type="entry name" value="SLH"/>
    <property type="match status" value="2"/>
</dbReference>
<dbReference type="EMBL" id="FUZT01000022">
    <property type="protein sequence ID" value="SKC90619.1"/>
    <property type="molecule type" value="Genomic_DNA"/>
</dbReference>
<dbReference type="AlphaFoldDB" id="A0A1T5MRS3"/>
<organism evidence="3 4">
    <name type="scientific">Maledivibacter halophilus</name>
    <dbReference type="NCBI Taxonomy" id="36842"/>
    <lineage>
        <taxon>Bacteria</taxon>
        <taxon>Bacillati</taxon>
        <taxon>Bacillota</taxon>
        <taxon>Clostridia</taxon>
        <taxon>Peptostreptococcales</taxon>
        <taxon>Caminicellaceae</taxon>
        <taxon>Maledivibacter</taxon>
    </lineage>
</organism>
<dbReference type="RefSeq" id="WP_079495787.1">
    <property type="nucleotide sequence ID" value="NZ_FUZT01000022.1"/>
</dbReference>
<feature type="domain" description="SLH" evidence="2">
    <location>
        <begin position="671"/>
        <end position="730"/>
    </location>
</feature>
<accession>A0A1T5MRS3</accession>
<feature type="domain" description="SLH" evidence="2">
    <location>
        <begin position="554"/>
        <end position="617"/>
    </location>
</feature>
<name>A0A1T5MRS3_9FIRM</name>
<reference evidence="3 4" key="1">
    <citation type="submission" date="2017-02" db="EMBL/GenBank/DDBJ databases">
        <authorList>
            <person name="Peterson S.W."/>
        </authorList>
    </citation>
    <scope>NUCLEOTIDE SEQUENCE [LARGE SCALE GENOMIC DNA]</scope>
    <source>
        <strain evidence="3 4">M1</strain>
    </source>
</reference>
<evidence type="ECO:0000259" key="2">
    <source>
        <dbReference type="PROSITE" id="PS51272"/>
    </source>
</evidence>
<proteinExistence type="predicted"/>
<dbReference type="OrthoDB" id="174569at2"/>
<evidence type="ECO:0000256" key="1">
    <source>
        <dbReference type="ARBA" id="ARBA00022737"/>
    </source>
</evidence>
<dbReference type="Proteomes" id="UP000190285">
    <property type="component" value="Unassembled WGS sequence"/>
</dbReference>
<sequence length="730" mass="82486">IAVNAPNTLKVLLKDKFSNITEKEIAVKDKDEIIYGEVPDDIRDIIEGDKNKNRDKDKLEDEDIVITDPDIDEEIKEDIIDTINDTDVKPGDTDLNSGEGELIIDISDRISNKYRNGDYGYRLDIIKKENMKLVYTKILDKPQRVEIPKLQDSTTYIVRISILKGNKELAFKEIEKMTKDRTAPVIEKIFVRNNKVNVIASDNVKLHSRAYKFDIVGKDSLAVKDGISVNKGILVAGIDNSLDIRLLASSLEWAENNWNKENVKESEKGSRLIVTVRDAEGNWTQSEEIVTDENGILQETVNPDDPLKVDKGSSLDIDEIIENIIDELGENTNPEDLDIKIIQGDADIENGKIKIKGNGNIIVSIKDPVTGRTIQYLLNAVDNDDFNRRIIVEKKSQTNLELAFKDTLIDEFRENREITFETTDENISIEGYVLKANENGIGTITASNGRKNIKLYVIVADSISNVRSNIEKIDDNVAYTILKGKEINIKDYLELEGKNVNSKYLITETDSKNINLLDSFRFKAIDEGVASIRVIDLAQGRIRSISFKVVDIKPSDKKPTDIQTHWAKETIEKAISKGIIDGYKDNTFKPHETVSTKEFLVMLNKVKLLTNKEDKKLNSINLNKADWSYYEVANATMGIKEENLDFLNNNEWNRDLIREKAVYLIDKVLNIKSDAKVNFKDTDNSKYKDSIKSVGGILKGYEDGSFKGNKAITRAEALTLIIRILQECGG</sequence>
<dbReference type="InterPro" id="IPR051465">
    <property type="entry name" value="Cell_Envelope_Struct_Comp"/>
</dbReference>
<feature type="non-terminal residue" evidence="3">
    <location>
        <position position="1"/>
    </location>
</feature>
<evidence type="ECO:0000313" key="4">
    <source>
        <dbReference type="Proteomes" id="UP000190285"/>
    </source>
</evidence>
<dbReference type="InterPro" id="IPR001119">
    <property type="entry name" value="SLH_dom"/>
</dbReference>